<dbReference type="GeneID" id="37010031"/>
<comment type="caution">
    <text evidence="4">The sequence shown here is derived from an EMBL/GenBank/DDBJ whole genome shotgun (WGS) entry which is preliminary data.</text>
</comment>
<sequence>MTEPVTALSLATGSYPKHISTSHQLQHTSNCMSGIALKVTSLLVRTVAKPIANGLKAQAKNHEGFRRACIRIAQSVHATDVRLRMKLLGENKIKVRPLNDTKAIDSGANFLSETFIFSVAGSLIFYESYRSRKKSATEKRNVKNDINELQDDIEEVKSLLKLLSKEIDHLQEATRQAADETAKRLSAPATSQPATPVAAPPASSPA</sequence>
<evidence type="ECO:0008006" key="6">
    <source>
        <dbReference type="Google" id="ProtNLM"/>
    </source>
</evidence>
<protein>
    <recommendedName>
        <fullName evidence="6">OPA3-like protein</fullName>
    </recommendedName>
</protein>
<dbReference type="GO" id="GO:0019216">
    <property type="term" value="P:regulation of lipid metabolic process"/>
    <property type="evidence" value="ECO:0007669"/>
    <property type="project" value="TreeGrafter"/>
</dbReference>
<dbReference type="OrthoDB" id="2129069at2759"/>
<dbReference type="RefSeq" id="XP_025342972.1">
    <property type="nucleotide sequence ID" value="XM_025488310.1"/>
</dbReference>
<name>A0A2V1AW59_9ASCO</name>
<dbReference type="VEuPathDB" id="FungiDB:CXQ85_004701"/>
<accession>A0A2V1AW59</accession>
<organism evidence="4 5">
    <name type="scientific">Candidozyma haemuli</name>
    <dbReference type="NCBI Taxonomy" id="45357"/>
    <lineage>
        <taxon>Eukaryota</taxon>
        <taxon>Fungi</taxon>
        <taxon>Dikarya</taxon>
        <taxon>Ascomycota</taxon>
        <taxon>Saccharomycotina</taxon>
        <taxon>Pichiomycetes</taxon>
        <taxon>Metschnikowiaceae</taxon>
        <taxon>Candidozyma</taxon>
    </lineage>
</organism>
<dbReference type="InterPro" id="IPR010754">
    <property type="entry name" value="OPA3-like"/>
</dbReference>
<feature type="region of interest" description="Disordered" evidence="3">
    <location>
        <begin position="172"/>
        <end position="206"/>
    </location>
</feature>
<comment type="similarity">
    <text evidence="1">Belongs to the OPA3 family.</text>
</comment>
<evidence type="ECO:0000256" key="1">
    <source>
        <dbReference type="ARBA" id="ARBA00007584"/>
    </source>
</evidence>
<reference evidence="4 5" key="1">
    <citation type="submission" date="2017-12" db="EMBL/GenBank/DDBJ databases">
        <title>Genome Sequence of a Multidrug-Resistant Candida haemulonii Isolate from a Patient with Chronic Leg Ulcers in Israel.</title>
        <authorList>
            <person name="Chow N.A."/>
            <person name="Gade L."/>
            <person name="Batra D."/>
            <person name="Rowe L.A."/>
            <person name="Ben-Ami R."/>
            <person name="Loparev V.N."/>
            <person name="Litvintseva A.P."/>
        </authorList>
    </citation>
    <scope>NUCLEOTIDE SEQUENCE [LARGE SCALE GENOMIC DNA]</scope>
    <source>
        <strain evidence="4 5">B11899</strain>
    </source>
</reference>
<evidence type="ECO:0000256" key="3">
    <source>
        <dbReference type="SAM" id="MobiDB-lite"/>
    </source>
</evidence>
<dbReference type="EMBL" id="PKFO01000006">
    <property type="protein sequence ID" value="PVH22032.1"/>
    <property type="molecule type" value="Genomic_DNA"/>
</dbReference>
<dbReference type="PANTHER" id="PTHR12499:SF0">
    <property type="entry name" value="OPTIC ATROPHY 3 PROTEIN"/>
    <property type="match status" value="1"/>
</dbReference>
<dbReference type="PANTHER" id="PTHR12499">
    <property type="entry name" value="OPTIC ATROPHY 3 PROTEIN OPA3"/>
    <property type="match status" value="1"/>
</dbReference>
<feature type="compositionally biased region" description="Basic and acidic residues" evidence="3">
    <location>
        <begin position="172"/>
        <end position="183"/>
    </location>
</feature>
<feature type="compositionally biased region" description="Low complexity" evidence="3">
    <location>
        <begin position="186"/>
        <end position="197"/>
    </location>
</feature>
<keyword evidence="5" id="KW-1185">Reference proteome</keyword>
<dbReference type="GO" id="GO:0005739">
    <property type="term" value="C:mitochondrion"/>
    <property type="evidence" value="ECO:0007669"/>
    <property type="project" value="TreeGrafter"/>
</dbReference>
<proteinExistence type="inferred from homology"/>
<gene>
    <name evidence="4" type="ORF">CXQ85_004701</name>
</gene>
<evidence type="ECO:0000313" key="5">
    <source>
        <dbReference type="Proteomes" id="UP000244309"/>
    </source>
</evidence>
<keyword evidence="2" id="KW-0175">Coiled coil</keyword>
<dbReference type="AlphaFoldDB" id="A0A2V1AW59"/>
<evidence type="ECO:0000313" key="4">
    <source>
        <dbReference type="EMBL" id="PVH22032.1"/>
    </source>
</evidence>
<dbReference type="Proteomes" id="UP000244309">
    <property type="component" value="Unassembled WGS sequence"/>
</dbReference>
<dbReference type="Pfam" id="PF07047">
    <property type="entry name" value="OPA3"/>
    <property type="match status" value="1"/>
</dbReference>
<evidence type="ECO:0000256" key="2">
    <source>
        <dbReference type="ARBA" id="ARBA00023054"/>
    </source>
</evidence>